<dbReference type="KEGG" id="acis:CBP35_19375"/>
<accession>A0A240UJB5</accession>
<reference evidence="1" key="1">
    <citation type="submission" date="2017-05" db="EMBL/GenBank/DDBJ databases">
        <title>Polyphasic characterization of four soil-derived phenanthrene-degrading Acidovorax strains and proposal of Acidovorax phenanthrenivorans sp. nov.</title>
        <authorList>
            <person name="Singleton D."/>
            <person name="Lee J."/>
            <person name="Dickey A.N."/>
            <person name="Stroud A."/>
            <person name="Scholl E.H."/>
            <person name="Wright F.A."/>
            <person name="Aitken M.D."/>
        </authorList>
    </citation>
    <scope>NUCLEOTIDE SEQUENCE</scope>
    <source>
        <strain evidence="1">P4</strain>
        <plasmid evidence="1">pACP4.1</plasmid>
    </source>
</reference>
<sequence length="73" mass="8038">MDERLVQAIHSGLGLYAQFKRGDSVKISREEYMVALQQPASALAARLFSTQEHPSLIEKRATAVVAKATRAKP</sequence>
<organism evidence="1 2">
    <name type="scientific">Acidovorax carolinensis</name>
    <dbReference type="NCBI Taxonomy" id="553814"/>
    <lineage>
        <taxon>Bacteria</taxon>
        <taxon>Pseudomonadati</taxon>
        <taxon>Pseudomonadota</taxon>
        <taxon>Betaproteobacteria</taxon>
        <taxon>Burkholderiales</taxon>
        <taxon>Comamonadaceae</taxon>
        <taxon>Acidovorax</taxon>
    </lineage>
</organism>
<protein>
    <submittedName>
        <fullName evidence="1">Uncharacterized protein</fullName>
    </submittedName>
</protein>
<evidence type="ECO:0000313" key="2">
    <source>
        <dbReference type="Proteomes" id="UP000194440"/>
    </source>
</evidence>
<keyword evidence="2" id="KW-1185">Reference proteome</keyword>
<dbReference type="AlphaFoldDB" id="A0A240UJB5"/>
<gene>
    <name evidence="1" type="ORF">CBP36_19425</name>
</gene>
<evidence type="ECO:0000313" key="1">
    <source>
        <dbReference type="EMBL" id="ART61142.1"/>
    </source>
</evidence>
<name>A0A240UJB5_9BURK</name>
<proteinExistence type="predicted"/>
<dbReference type="KEGG" id="acip:CBP36_19425"/>
<dbReference type="EMBL" id="CP021367">
    <property type="protein sequence ID" value="ART61142.1"/>
    <property type="molecule type" value="Genomic_DNA"/>
</dbReference>
<dbReference type="Proteomes" id="UP000194440">
    <property type="component" value="Plasmid pACP4.1"/>
</dbReference>
<keyword evidence="1" id="KW-0614">Plasmid</keyword>
<geneLocation type="plasmid" evidence="1 2">
    <name>pACP4.1</name>
</geneLocation>